<dbReference type="InterPro" id="IPR004000">
    <property type="entry name" value="Actin"/>
</dbReference>
<dbReference type="Gene3D" id="3.30.420.40">
    <property type="match status" value="2"/>
</dbReference>
<comment type="similarity">
    <text evidence="1">Belongs to the actin family.</text>
</comment>
<accession>A0A433QRP6</accession>
<name>A0A433QRP6_9FUNG</name>
<dbReference type="Proteomes" id="UP000274822">
    <property type="component" value="Unassembled WGS sequence"/>
</dbReference>
<evidence type="ECO:0000313" key="3">
    <source>
        <dbReference type="Proteomes" id="UP000274822"/>
    </source>
</evidence>
<organism evidence="2 3">
    <name type="scientific">Jimgerdemannia flammicorona</name>
    <dbReference type="NCBI Taxonomy" id="994334"/>
    <lineage>
        <taxon>Eukaryota</taxon>
        <taxon>Fungi</taxon>
        <taxon>Fungi incertae sedis</taxon>
        <taxon>Mucoromycota</taxon>
        <taxon>Mucoromycotina</taxon>
        <taxon>Endogonomycetes</taxon>
        <taxon>Endogonales</taxon>
        <taxon>Endogonaceae</taxon>
        <taxon>Jimgerdemannia</taxon>
    </lineage>
</organism>
<dbReference type="InterPro" id="IPR043129">
    <property type="entry name" value="ATPase_NBD"/>
</dbReference>
<proteinExistence type="inferred from homology"/>
<reference evidence="2 3" key="1">
    <citation type="journal article" date="2018" name="New Phytol.">
        <title>Phylogenomics of Endogonaceae and evolution of mycorrhizas within Mucoromycota.</title>
        <authorList>
            <person name="Chang Y."/>
            <person name="Desiro A."/>
            <person name="Na H."/>
            <person name="Sandor L."/>
            <person name="Lipzen A."/>
            <person name="Clum A."/>
            <person name="Barry K."/>
            <person name="Grigoriev I.V."/>
            <person name="Martin F.M."/>
            <person name="Stajich J.E."/>
            <person name="Smith M.E."/>
            <person name="Bonito G."/>
            <person name="Spatafora J.W."/>
        </authorList>
    </citation>
    <scope>NUCLEOTIDE SEQUENCE [LARGE SCALE GENOMIC DNA]</scope>
    <source>
        <strain evidence="2 3">AD002</strain>
    </source>
</reference>
<dbReference type="Gene3D" id="3.90.640.10">
    <property type="entry name" value="Actin, Chain A, domain 4"/>
    <property type="match status" value="1"/>
</dbReference>
<dbReference type="SMART" id="SM00268">
    <property type="entry name" value="ACTIN"/>
    <property type="match status" value="1"/>
</dbReference>
<sequence length="331" mass="36914">MSFTLREENFVVIDNGSYEIKAGMGVHDTNQPPSVVYQTSQIGTPLKCERINNWEELETLWYRLYSRTIRRQILFKELPIKKTRNESPVLLSVPTSWTKEEYERITQIFFESFNVPGLYVAEQPLMSLYGCGSVSGVVIDIGHETTNVTSIVDSLIVYHSIQTLDVAGREADEHLLAHLRADEQLRAEFGDDVDTLLDLEFARFVKEAPGVCDVSVGYEVEMTTEESKEVVPGVAAVAAAAPPTTQVPVIPPMERAELEYNGRKVTIGSYRHSLYNPIFDPTLIGRTTLTGLAEAIKLSVMTCEPAEIRLRLWENLVVTGGGALIAGRSHH</sequence>
<evidence type="ECO:0000313" key="2">
    <source>
        <dbReference type="EMBL" id="RUS32453.1"/>
    </source>
</evidence>
<dbReference type="EMBL" id="RBNJ01002039">
    <property type="protein sequence ID" value="RUS32453.1"/>
    <property type="molecule type" value="Genomic_DNA"/>
</dbReference>
<comment type="caution">
    <text evidence="2">The sequence shown here is derived from an EMBL/GenBank/DDBJ whole genome shotgun (WGS) entry which is preliminary data.</text>
</comment>
<dbReference type="PANTHER" id="PTHR11937">
    <property type="entry name" value="ACTIN"/>
    <property type="match status" value="1"/>
</dbReference>
<protein>
    <submittedName>
        <fullName evidence="2">Actin family</fullName>
    </submittedName>
</protein>
<dbReference type="Pfam" id="PF00022">
    <property type="entry name" value="Actin"/>
    <property type="match status" value="1"/>
</dbReference>
<gene>
    <name evidence="2" type="ORF">BC938DRAFT_475347</name>
</gene>
<dbReference type="SUPFAM" id="SSF53067">
    <property type="entry name" value="Actin-like ATPase domain"/>
    <property type="match status" value="2"/>
</dbReference>
<keyword evidence="3" id="KW-1185">Reference proteome</keyword>
<evidence type="ECO:0000256" key="1">
    <source>
        <dbReference type="RuleBase" id="RU000487"/>
    </source>
</evidence>
<dbReference type="AlphaFoldDB" id="A0A433QRP6"/>